<proteinExistence type="predicted"/>
<protein>
    <submittedName>
        <fullName evidence="1">Uncharacterized protein</fullName>
    </submittedName>
</protein>
<reference evidence="1 2" key="1">
    <citation type="submission" date="2021-06" db="EMBL/GenBank/DDBJ databases">
        <title>Caerostris extrusa draft genome.</title>
        <authorList>
            <person name="Kono N."/>
            <person name="Arakawa K."/>
        </authorList>
    </citation>
    <scope>NUCLEOTIDE SEQUENCE [LARGE SCALE GENOMIC DNA]</scope>
</reference>
<name>A0AAV4X978_CAEEX</name>
<dbReference type="AlphaFoldDB" id="A0AAV4X978"/>
<dbReference type="Proteomes" id="UP001054945">
    <property type="component" value="Unassembled WGS sequence"/>
</dbReference>
<organism evidence="1 2">
    <name type="scientific">Caerostris extrusa</name>
    <name type="common">Bark spider</name>
    <name type="synonym">Caerostris bankana</name>
    <dbReference type="NCBI Taxonomy" id="172846"/>
    <lineage>
        <taxon>Eukaryota</taxon>
        <taxon>Metazoa</taxon>
        <taxon>Ecdysozoa</taxon>
        <taxon>Arthropoda</taxon>
        <taxon>Chelicerata</taxon>
        <taxon>Arachnida</taxon>
        <taxon>Araneae</taxon>
        <taxon>Araneomorphae</taxon>
        <taxon>Entelegynae</taxon>
        <taxon>Araneoidea</taxon>
        <taxon>Araneidae</taxon>
        <taxon>Caerostris</taxon>
    </lineage>
</organism>
<gene>
    <name evidence="1" type="ORF">CEXT_527931</name>
</gene>
<comment type="caution">
    <text evidence="1">The sequence shown here is derived from an EMBL/GenBank/DDBJ whole genome shotgun (WGS) entry which is preliminary data.</text>
</comment>
<evidence type="ECO:0000313" key="2">
    <source>
        <dbReference type="Proteomes" id="UP001054945"/>
    </source>
</evidence>
<sequence length="104" mass="11512">MPNTPYLAMYTIFKVLLEQNALVIGDILSRCQYLVSLLSGCEPVSTPTKSSFNNEQIISIKIHSSSAMDLSGMQNAPIGVRGILHAWIASHLSYKEAILTKKRF</sequence>
<evidence type="ECO:0000313" key="1">
    <source>
        <dbReference type="EMBL" id="GIY91702.1"/>
    </source>
</evidence>
<keyword evidence="2" id="KW-1185">Reference proteome</keyword>
<dbReference type="EMBL" id="BPLR01017448">
    <property type="protein sequence ID" value="GIY91702.1"/>
    <property type="molecule type" value="Genomic_DNA"/>
</dbReference>
<accession>A0AAV4X978</accession>